<dbReference type="EMBL" id="ML210277">
    <property type="protein sequence ID" value="TFK21153.1"/>
    <property type="molecule type" value="Genomic_DNA"/>
</dbReference>
<feature type="region of interest" description="Disordered" evidence="1">
    <location>
        <begin position="1"/>
        <end position="92"/>
    </location>
</feature>
<sequence length="92" mass="9584">MESRSSAPSSPIPCSLPSPPPSPLKESNLQLTQPAGSSPGARSLTLMPPPPTPTRPNFGDLCPPPTLRITRASPSHSSAQPYLKKTKGSSAR</sequence>
<gene>
    <name evidence="2" type="ORF">FA15DRAFT_95597</name>
</gene>
<dbReference type="Proteomes" id="UP000307440">
    <property type="component" value="Unassembled WGS sequence"/>
</dbReference>
<organism evidence="2 3">
    <name type="scientific">Coprinopsis marcescibilis</name>
    <name type="common">Agaric fungus</name>
    <name type="synonym">Psathyrella marcescibilis</name>
    <dbReference type="NCBI Taxonomy" id="230819"/>
    <lineage>
        <taxon>Eukaryota</taxon>
        <taxon>Fungi</taxon>
        <taxon>Dikarya</taxon>
        <taxon>Basidiomycota</taxon>
        <taxon>Agaricomycotina</taxon>
        <taxon>Agaricomycetes</taxon>
        <taxon>Agaricomycetidae</taxon>
        <taxon>Agaricales</taxon>
        <taxon>Agaricineae</taxon>
        <taxon>Psathyrellaceae</taxon>
        <taxon>Coprinopsis</taxon>
    </lineage>
</organism>
<name>A0A5C3KMQ2_COPMA</name>
<keyword evidence="3" id="KW-1185">Reference proteome</keyword>
<reference evidence="2 3" key="1">
    <citation type="journal article" date="2019" name="Nat. Ecol. Evol.">
        <title>Megaphylogeny resolves global patterns of mushroom evolution.</title>
        <authorList>
            <person name="Varga T."/>
            <person name="Krizsan K."/>
            <person name="Foldi C."/>
            <person name="Dima B."/>
            <person name="Sanchez-Garcia M."/>
            <person name="Sanchez-Ramirez S."/>
            <person name="Szollosi G.J."/>
            <person name="Szarkandi J.G."/>
            <person name="Papp V."/>
            <person name="Albert L."/>
            <person name="Andreopoulos W."/>
            <person name="Angelini C."/>
            <person name="Antonin V."/>
            <person name="Barry K.W."/>
            <person name="Bougher N.L."/>
            <person name="Buchanan P."/>
            <person name="Buyck B."/>
            <person name="Bense V."/>
            <person name="Catcheside P."/>
            <person name="Chovatia M."/>
            <person name="Cooper J."/>
            <person name="Damon W."/>
            <person name="Desjardin D."/>
            <person name="Finy P."/>
            <person name="Geml J."/>
            <person name="Haridas S."/>
            <person name="Hughes K."/>
            <person name="Justo A."/>
            <person name="Karasinski D."/>
            <person name="Kautmanova I."/>
            <person name="Kiss B."/>
            <person name="Kocsube S."/>
            <person name="Kotiranta H."/>
            <person name="LaButti K.M."/>
            <person name="Lechner B.E."/>
            <person name="Liimatainen K."/>
            <person name="Lipzen A."/>
            <person name="Lukacs Z."/>
            <person name="Mihaltcheva S."/>
            <person name="Morgado L.N."/>
            <person name="Niskanen T."/>
            <person name="Noordeloos M.E."/>
            <person name="Ohm R.A."/>
            <person name="Ortiz-Santana B."/>
            <person name="Ovrebo C."/>
            <person name="Racz N."/>
            <person name="Riley R."/>
            <person name="Savchenko A."/>
            <person name="Shiryaev A."/>
            <person name="Soop K."/>
            <person name="Spirin V."/>
            <person name="Szebenyi C."/>
            <person name="Tomsovsky M."/>
            <person name="Tulloss R.E."/>
            <person name="Uehling J."/>
            <person name="Grigoriev I.V."/>
            <person name="Vagvolgyi C."/>
            <person name="Papp T."/>
            <person name="Martin F.M."/>
            <person name="Miettinen O."/>
            <person name="Hibbett D.S."/>
            <person name="Nagy L.G."/>
        </authorList>
    </citation>
    <scope>NUCLEOTIDE SEQUENCE [LARGE SCALE GENOMIC DNA]</scope>
    <source>
        <strain evidence="2 3">CBS 121175</strain>
    </source>
</reference>
<evidence type="ECO:0000313" key="2">
    <source>
        <dbReference type="EMBL" id="TFK21153.1"/>
    </source>
</evidence>
<dbReference type="AlphaFoldDB" id="A0A5C3KMQ2"/>
<evidence type="ECO:0000313" key="3">
    <source>
        <dbReference type="Proteomes" id="UP000307440"/>
    </source>
</evidence>
<feature type="compositionally biased region" description="Pro residues" evidence="1">
    <location>
        <begin position="10"/>
        <end position="23"/>
    </location>
</feature>
<evidence type="ECO:0000256" key="1">
    <source>
        <dbReference type="SAM" id="MobiDB-lite"/>
    </source>
</evidence>
<feature type="compositionally biased region" description="Polar residues" evidence="1">
    <location>
        <begin position="25"/>
        <end position="36"/>
    </location>
</feature>
<protein>
    <submittedName>
        <fullName evidence="2">Uncharacterized protein</fullName>
    </submittedName>
</protein>
<accession>A0A5C3KMQ2</accession>
<proteinExistence type="predicted"/>